<evidence type="ECO:0000256" key="4">
    <source>
        <dbReference type="ARBA" id="ARBA00031552"/>
    </source>
</evidence>
<dbReference type="PANTHER" id="PTHR12196:SF2">
    <property type="entry name" value="DIPHTHINE--AMMONIA LIGASE"/>
    <property type="match status" value="1"/>
</dbReference>
<comment type="caution">
    <text evidence="8">The sequence shown here is derived from an EMBL/GenBank/DDBJ whole genome shotgun (WGS) entry which is preliminary data.</text>
</comment>
<feature type="compositionally biased region" description="Basic and acidic residues" evidence="6">
    <location>
        <begin position="81"/>
        <end position="90"/>
    </location>
</feature>
<dbReference type="Gene3D" id="3.30.1330.40">
    <property type="entry name" value="RutC-like"/>
    <property type="match status" value="2"/>
</dbReference>
<evidence type="ECO:0000313" key="8">
    <source>
        <dbReference type="EMBL" id="KAK3936068.1"/>
    </source>
</evidence>
<dbReference type="Pfam" id="PF01902">
    <property type="entry name" value="Diphthami_syn_2"/>
    <property type="match status" value="1"/>
</dbReference>
<evidence type="ECO:0000259" key="7">
    <source>
        <dbReference type="Pfam" id="PF01902"/>
    </source>
</evidence>
<dbReference type="InterPro" id="IPR030662">
    <property type="entry name" value="DPH6/MJ0570"/>
</dbReference>
<dbReference type="EC" id="6.3.1.14" evidence="1"/>
<evidence type="ECO:0000256" key="3">
    <source>
        <dbReference type="ARBA" id="ARBA00029814"/>
    </source>
</evidence>
<sequence length="894" mass="95499">MQIPENTPPEMAPPAAAPEESLRVIALVSGGKDSFFSVLHCLANGHRVVALANLHPPPGPLPGPGPSLSSSDVAAAATTSDDDHHQDRAADGQSGQEETEDRDLNSFMYQTVGHQAIPLYADATGIPLYRRAIVGGAAQTSTDYSHFAAASAPVGKAVVARGNAAQDARADETESMVPLLRAVMAAHPDANAVCAGAILSTYQRTRVESVATRLGLVPLAFLWKFPILPTPGPSGDDGAQLLADMAVAGMEARIIKVASGGLDESALWTNVASIAGRDRIQRSMRRFGVADRGAVLGEGGEFETLVLDGPAELFRKRIVVDGADRRVVREGGGSAWLMLRNARTESKDVQAQAEGKVRIPDLLDARFVSVLETLQGSLSTTAAQNEEVEAEAEAEAPHLGRLQVQNKNRLLHWCVIGDVSSRESSSIETETRSLVERIRALLSRAGLPPSAIINSTIVLRRMSDFPTINAIYGALFDAPVPPARVTVACGQLLPSLRSGVNIAVYLTVHPALKDGQRQGLHVQSRSYWAPANIGPYSQAVTVPAASLASSARVDTDGMMDGVRLVSIAGQIPLVPATMVLPGGGDDSLRLQLSLSLQHLWRIGVEVGVQWWTSAVAYFPHSPTPNSGVEMSRKAGLAAQAWETAHLFASQEQDSDGDEGPDLWDKKFNPRYMSLSATDPRTSVAELPDREVLTTPNRVVPPVFAVEVAELPRAAGVEWHAHMGISRAGAGSVTVRRRQVPLTIPSSDKSTPEGVAHVHQVIIHHKERKVYVVQTIVAEKLPQPLAREQELSLQRHTAYSGHDQIALEAVSQLGDVNDNQPPSETVSAVVRYVDVKFYPNPLARIVQSGDKEGAEGVGGGEKEKVAPCVPCASVWDAQGQRLSSVTVYQSVFERA</sequence>
<dbReference type="SUPFAM" id="SSF52402">
    <property type="entry name" value="Adenine nucleotide alpha hydrolases-like"/>
    <property type="match status" value="1"/>
</dbReference>
<dbReference type="CDD" id="cd06155">
    <property type="entry name" value="eu_AANH_C_1"/>
    <property type="match status" value="1"/>
</dbReference>
<dbReference type="Pfam" id="PF01042">
    <property type="entry name" value="Ribonuc_L-PSP"/>
    <property type="match status" value="1"/>
</dbReference>
<dbReference type="InterPro" id="IPR006175">
    <property type="entry name" value="YjgF/YER057c/UK114"/>
</dbReference>
<evidence type="ECO:0000256" key="6">
    <source>
        <dbReference type="SAM" id="MobiDB-lite"/>
    </source>
</evidence>
<dbReference type="Gene3D" id="3.40.50.620">
    <property type="entry name" value="HUPs"/>
    <property type="match status" value="1"/>
</dbReference>
<dbReference type="Proteomes" id="UP001303473">
    <property type="component" value="Unassembled WGS sequence"/>
</dbReference>
<dbReference type="EMBL" id="MU853895">
    <property type="protein sequence ID" value="KAK3936068.1"/>
    <property type="molecule type" value="Genomic_DNA"/>
</dbReference>
<protein>
    <recommendedName>
        <fullName evidence="2">Diphthine--ammonia ligase</fullName>
        <ecNumber evidence="1">6.3.1.14</ecNumber>
    </recommendedName>
    <alternativeName>
        <fullName evidence="3">Diphthamide synthase</fullName>
    </alternativeName>
    <alternativeName>
        <fullName evidence="4">Diphthamide synthetase</fullName>
    </alternativeName>
</protein>
<evidence type="ECO:0000256" key="2">
    <source>
        <dbReference type="ARBA" id="ARBA00018426"/>
    </source>
</evidence>
<feature type="compositionally biased region" description="Low complexity" evidence="6">
    <location>
        <begin position="66"/>
        <end position="79"/>
    </location>
</feature>
<dbReference type="SUPFAM" id="SSF55298">
    <property type="entry name" value="YjgF-like"/>
    <property type="match status" value="2"/>
</dbReference>
<dbReference type="InterPro" id="IPR014729">
    <property type="entry name" value="Rossmann-like_a/b/a_fold"/>
</dbReference>
<dbReference type="PANTHER" id="PTHR12196">
    <property type="entry name" value="DOMAIN OF UNKNOWN FUNCTION 71 DUF71 -CONTAINING PROTEIN"/>
    <property type="match status" value="1"/>
</dbReference>
<dbReference type="GO" id="GO:0017178">
    <property type="term" value="F:diphthine-ammonia ligase activity"/>
    <property type="evidence" value="ECO:0007669"/>
    <property type="project" value="UniProtKB-EC"/>
</dbReference>
<dbReference type="AlphaFoldDB" id="A0AAN6N1F4"/>
<comment type="catalytic activity">
    <reaction evidence="5">
        <text>diphthine-[translation elongation factor 2] + NH4(+) + ATP = diphthamide-[translation elongation factor 2] + AMP + diphosphate + H(+)</text>
        <dbReference type="Rhea" id="RHEA:19753"/>
        <dbReference type="Rhea" id="RHEA-COMP:10172"/>
        <dbReference type="Rhea" id="RHEA-COMP:10174"/>
        <dbReference type="ChEBI" id="CHEBI:15378"/>
        <dbReference type="ChEBI" id="CHEBI:16692"/>
        <dbReference type="ChEBI" id="CHEBI:28938"/>
        <dbReference type="ChEBI" id="CHEBI:30616"/>
        <dbReference type="ChEBI" id="CHEBI:33019"/>
        <dbReference type="ChEBI" id="CHEBI:82696"/>
        <dbReference type="ChEBI" id="CHEBI:456215"/>
        <dbReference type="EC" id="6.3.1.14"/>
    </reaction>
</comment>
<reference evidence="9" key="1">
    <citation type="journal article" date="2023" name="Mol. Phylogenet. Evol.">
        <title>Genome-scale phylogeny and comparative genomics of the fungal order Sordariales.</title>
        <authorList>
            <person name="Hensen N."/>
            <person name="Bonometti L."/>
            <person name="Westerberg I."/>
            <person name="Brannstrom I.O."/>
            <person name="Guillou S."/>
            <person name="Cros-Aarteil S."/>
            <person name="Calhoun S."/>
            <person name="Haridas S."/>
            <person name="Kuo A."/>
            <person name="Mondo S."/>
            <person name="Pangilinan J."/>
            <person name="Riley R."/>
            <person name="LaButti K."/>
            <person name="Andreopoulos B."/>
            <person name="Lipzen A."/>
            <person name="Chen C."/>
            <person name="Yan M."/>
            <person name="Daum C."/>
            <person name="Ng V."/>
            <person name="Clum A."/>
            <person name="Steindorff A."/>
            <person name="Ohm R.A."/>
            <person name="Martin F."/>
            <person name="Silar P."/>
            <person name="Natvig D.O."/>
            <person name="Lalanne C."/>
            <person name="Gautier V."/>
            <person name="Ament-Velasquez S.L."/>
            <person name="Kruys A."/>
            <person name="Hutchinson M.I."/>
            <person name="Powell A.J."/>
            <person name="Barry K."/>
            <person name="Miller A.N."/>
            <person name="Grigoriev I.V."/>
            <person name="Debuchy R."/>
            <person name="Gladieux P."/>
            <person name="Hiltunen Thoren M."/>
            <person name="Johannesson H."/>
        </authorList>
    </citation>
    <scope>NUCLEOTIDE SEQUENCE [LARGE SCALE GENOMIC DNA]</scope>
    <source>
        <strain evidence="9">CBS 340.73</strain>
    </source>
</reference>
<organism evidence="8 9">
    <name type="scientific">Diplogelasinospora grovesii</name>
    <dbReference type="NCBI Taxonomy" id="303347"/>
    <lineage>
        <taxon>Eukaryota</taxon>
        <taxon>Fungi</taxon>
        <taxon>Dikarya</taxon>
        <taxon>Ascomycota</taxon>
        <taxon>Pezizomycotina</taxon>
        <taxon>Sordariomycetes</taxon>
        <taxon>Sordariomycetidae</taxon>
        <taxon>Sordariales</taxon>
        <taxon>Diplogelasinosporaceae</taxon>
        <taxon>Diplogelasinospora</taxon>
    </lineage>
</organism>
<keyword evidence="9" id="KW-1185">Reference proteome</keyword>
<evidence type="ECO:0000256" key="1">
    <source>
        <dbReference type="ARBA" id="ARBA00012089"/>
    </source>
</evidence>
<dbReference type="InterPro" id="IPR035959">
    <property type="entry name" value="RutC-like_sf"/>
</dbReference>
<feature type="domain" description="Diphthamide synthase" evidence="7">
    <location>
        <begin position="173"/>
        <end position="325"/>
    </location>
</feature>
<evidence type="ECO:0000256" key="5">
    <source>
        <dbReference type="ARBA" id="ARBA00048108"/>
    </source>
</evidence>
<feature type="region of interest" description="Disordered" evidence="6">
    <location>
        <begin position="57"/>
        <end position="101"/>
    </location>
</feature>
<dbReference type="Gene3D" id="3.90.1490.10">
    <property type="entry name" value="putative n-type atp pyrophosphatase, domain 2"/>
    <property type="match status" value="1"/>
</dbReference>
<gene>
    <name evidence="8" type="ORF">QBC46DRAFT_461712</name>
</gene>
<accession>A0AAN6N1F4</accession>
<dbReference type="CDD" id="cd01994">
    <property type="entry name" value="AANH_PF0828-like"/>
    <property type="match status" value="1"/>
</dbReference>
<dbReference type="GO" id="GO:0017183">
    <property type="term" value="P:protein histidyl modification to diphthamide"/>
    <property type="evidence" value="ECO:0007669"/>
    <property type="project" value="TreeGrafter"/>
</dbReference>
<evidence type="ECO:0000313" key="9">
    <source>
        <dbReference type="Proteomes" id="UP001303473"/>
    </source>
</evidence>
<dbReference type="InterPro" id="IPR002761">
    <property type="entry name" value="Diphthami_syn_dom"/>
</dbReference>
<proteinExistence type="predicted"/>
<name>A0AAN6N1F4_9PEZI</name>